<dbReference type="EMBL" id="CP141261">
    <property type="protein sequence ID" value="WRL65067.1"/>
    <property type="molecule type" value="Genomic_DNA"/>
</dbReference>
<gene>
    <name evidence="2" type="ORF">U6N30_05050</name>
</gene>
<sequence length="54" mass="5588">MLDGGDLVTGQGEAVPGRPLDATRGLASVRLTSRRVLASDAGSCGPAPGRWPRW</sequence>
<accession>A0ABZ1B2N2</accession>
<feature type="region of interest" description="Disordered" evidence="1">
    <location>
        <begin position="1"/>
        <end position="21"/>
    </location>
</feature>
<dbReference type="RefSeq" id="WP_324276391.1">
    <property type="nucleotide sequence ID" value="NZ_CP141261.1"/>
</dbReference>
<reference evidence="2 3" key="1">
    <citation type="submission" date="2023-12" db="EMBL/GenBank/DDBJ databases">
        <title>Blastococcus brunescens sp. nov., an actonobacterium isolated from sandstone collected in sahara desert.</title>
        <authorList>
            <person name="Gtari M."/>
            <person name="Ghodhbane F."/>
        </authorList>
    </citation>
    <scope>NUCLEOTIDE SEQUENCE [LARGE SCALE GENOMIC DNA]</scope>
    <source>
        <strain evidence="2 3">BMG 8361</strain>
    </source>
</reference>
<evidence type="ECO:0000256" key="1">
    <source>
        <dbReference type="SAM" id="MobiDB-lite"/>
    </source>
</evidence>
<protein>
    <submittedName>
        <fullName evidence="2">Uncharacterized protein</fullName>
    </submittedName>
</protein>
<keyword evidence="3" id="KW-1185">Reference proteome</keyword>
<organism evidence="2 3">
    <name type="scientific">Blastococcus brunescens</name>
    <dbReference type="NCBI Taxonomy" id="1564165"/>
    <lineage>
        <taxon>Bacteria</taxon>
        <taxon>Bacillati</taxon>
        <taxon>Actinomycetota</taxon>
        <taxon>Actinomycetes</taxon>
        <taxon>Geodermatophilales</taxon>
        <taxon>Geodermatophilaceae</taxon>
        <taxon>Blastococcus</taxon>
    </lineage>
</organism>
<proteinExistence type="predicted"/>
<name>A0ABZ1B2N2_9ACTN</name>
<evidence type="ECO:0000313" key="2">
    <source>
        <dbReference type="EMBL" id="WRL65067.1"/>
    </source>
</evidence>
<evidence type="ECO:0000313" key="3">
    <source>
        <dbReference type="Proteomes" id="UP001324287"/>
    </source>
</evidence>
<dbReference type="Proteomes" id="UP001324287">
    <property type="component" value="Chromosome"/>
</dbReference>